<dbReference type="PANTHER" id="PTHR43877">
    <property type="entry name" value="AMINOALKYLPHOSPHONATE N-ACETYLTRANSFERASE-RELATED-RELATED"/>
    <property type="match status" value="1"/>
</dbReference>
<dbReference type="InterPro" id="IPR016181">
    <property type="entry name" value="Acyl_CoA_acyltransferase"/>
</dbReference>
<gene>
    <name evidence="4" type="ORF">DFR42_1011283</name>
</gene>
<dbReference type="Pfam" id="PF00583">
    <property type="entry name" value="Acetyltransf_1"/>
    <property type="match status" value="1"/>
</dbReference>
<accession>A0A318JGG9</accession>
<dbReference type="InterPro" id="IPR050832">
    <property type="entry name" value="Bact_Acetyltransf"/>
</dbReference>
<proteinExistence type="predicted"/>
<comment type="caution">
    <text evidence="4">The sequence shown here is derived from an EMBL/GenBank/DDBJ whole genome shotgun (WGS) entry which is preliminary data.</text>
</comment>
<dbReference type="RefSeq" id="WP_110254029.1">
    <property type="nucleotide sequence ID" value="NZ_QJKB01000001.1"/>
</dbReference>
<reference evidence="4 5" key="1">
    <citation type="submission" date="2018-05" db="EMBL/GenBank/DDBJ databases">
        <title>Genomic Encyclopedia of Type Strains, Phase IV (KMG-IV): sequencing the most valuable type-strain genomes for metagenomic binning, comparative biology and taxonomic classification.</title>
        <authorList>
            <person name="Goeker M."/>
        </authorList>
    </citation>
    <scope>NUCLEOTIDE SEQUENCE [LARGE SCALE GENOMIC DNA]</scope>
    <source>
        <strain evidence="4 5">DSM 19792</strain>
    </source>
</reference>
<keyword evidence="1 4" id="KW-0808">Transferase</keyword>
<dbReference type="EMBL" id="QJKB01000001">
    <property type="protein sequence ID" value="PXX47686.1"/>
    <property type="molecule type" value="Genomic_DNA"/>
</dbReference>
<dbReference type="PROSITE" id="PS51186">
    <property type="entry name" value="GNAT"/>
    <property type="match status" value="1"/>
</dbReference>
<dbReference type="AlphaFoldDB" id="A0A318JGG9"/>
<keyword evidence="2" id="KW-0012">Acyltransferase</keyword>
<protein>
    <submittedName>
        <fullName evidence="4">Acetyltransferase (GNAT) family protein</fullName>
    </submittedName>
</protein>
<dbReference type="GO" id="GO:0016747">
    <property type="term" value="F:acyltransferase activity, transferring groups other than amino-acyl groups"/>
    <property type="evidence" value="ECO:0007669"/>
    <property type="project" value="InterPro"/>
</dbReference>
<evidence type="ECO:0000259" key="3">
    <source>
        <dbReference type="PROSITE" id="PS51186"/>
    </source>
</evidence>
<evidence type="ECO:0000256" key="2">
    <source>
        <dbReference type="ARBA" id="ARBA00023315"/>
    </source>
</evidence>
<sequence>MNIVVREAAIEDAQLIAHLTRTCWTDKVAATSSGHHESSERVCNDLMQGGGFVLLLDDEPVGSVRWLPLDTENNCWEMLRMGVLPAFRGEALSQHLLEAVIHAAQASGIEELRLGVRSDQPRLLDLYAAFEFELAPELEYSHANPNEPPPHVMRRFLKN</sequence>
<evidence type="ECO:0000313" key="4">
    <source>
        <dbReference type="EMBL" id="PXX47686.1"/>
    </source>
</evidence>
<evidence type="ECO:0000256" key="1">
    <source>
        <dbReference type="ARBA" id="ARBA00022679"/>
    </source>
</evidence>
<keyword evidence="5" id="KW-1185">Reference proteome</keyword>
<name>A0A318JGG9_9BURK</name>
<dbReference type="OrthoDB" id="26232at2"/>
<dbReference type="SUPFAM" id="SSF55729">
    <property type="entry name" value="Acyl-CoA N-acyltransferases (Nat)"/>
    <property type="match status" value="1"/>
</dbReference>
<dbReference type="Gene3D" id="3.40.630.30">
    <property type="match status" value="1"/>
</dbReference>
<feature type="domain" description="N-acetyltransferase" evidence="3">
    <location>
        <begin position="3"/>
        <end position="158"/>
    </location>
</feature>
<dbReference type="InterPro" id="IPR000182">
    <property type="entry name" value="GNAT_dom"/>
</dbReference>
<dbReference type="CDD" id="cd04301">
    <property type="entry name" value="NAT_SF"/>
    <property type="match status" value="1"/>
</dbReference>
<evidence type="ECO:0000313" key="5">
    <source>
        <dbReference type="Proteomes" id="UP000247792"/>
    </source>
</evidence>
<dbReference type="Proteomes" id="UP000247792">
    <property type="component" value="Unassembled WGS sequence"/>
</dbReference>
<organism evidence="4 5">
    <name type="scientific">Undibacterium pigrum</name>
    <dbReference type="NCBI Taxonomy" id="401470"/>
    <lineage>
        <taxon>Bacteria</taxon>
        <taxon>Pseudomonadati</taxon>
        <taxon>Pseudomonadota</taxon>
        <taxon>Betaproteobacteria</taxon>
        <taxon>Burkholderiales</taxon>
        <taxon>Oxalobacteraceae</taxon>
        <taxon>Undibacterium</taxon>
    </lineage>
</organism>